<accession>A0AAE5ZNK0</accession>
<dbReference type="AlphaFoldDB" id="A0AAE5ZNK0"/>
<sequence>MQDPHAFASKYRPVRVAGDWLPDDFAIDAFWNGVSWNGFVVPLFTLASAQQLCKSMPTLEFVASDSSFLLSEEHGAVTIQGRPYRVGEALLILYAIGDSWCWRLAECG</sequence>
<dbReference type="Proteomes" id="UP000296079">
    <property type="component" value="Plasmid pHG1"/>
</dbReference>
<keyword evidence="1" id="KW-0614">Plasmid</keyword>
<dbReference type="EMBL" id="CP039289">
    <property type="protein sequence ID" value="QCC05523.1"/>
    <property type="molecule type" value="Genomic_DNA"/>
</dbReference>
<protein>
    <submittedName>
        <fullName evidence="1">Uncharacterized protein</fullName>
    </submittedName>
</protein>
<evidence type="ECO:0000313" key="1">
    <source>
        <dbReference type="EMBL" id="QCC05523.1"/>
    </source>
</evidence>
<evidence type="ECO:0000313" key="2">
    <source>
        <dbReference type="Proteomes" id="UP000296079"/>
    </source>
</evidence>
<dbReference type="RefSeq" id="WP_136227938.1">
    <property type="nucleotide sequence ID" value="NC_005241.1"/>
</dbReference>
<reference evidence="1 2" key="1">
    <citation type="submission" date="2019-04" db="EMBL/GenBank/DDBJ databases">
        <title>Long-read de novo sequencing of Cupriavidus necator H16.</title>
        <authorList>
            <person name="Little G.T."/>
            <person name="Ehsaan M."/>
            <person name="Arenas-Lopez C."/>
            <person name="Jawed K."/>
            <person name="Winzer K."/>
            <person name="Kovacs K."/>
            <person name="Malys N."/>
            <person name="Minton N.P."/>
        </authorList>
    </citation>
    <scope>NUCLEOTIDE SEQUENCE [LARGE SCALE GENOMIC DNA]</scope>
    <source>
        <strain evidence="1 2">H16</strain>
        <plasmid evidence="2">phg1</plasmid>
    </source>
</reference>
<gene>
    <name evidence="1" type="ORF">E6A55_33745</name>
</gene>
<geneLocation type="plasmid" evidence="2">
    <name>phg1</name>
</geneLocation>
<name>A0AAE5ZNK0_CUPNH</name>
<organism evidence="1 2">
    <name type="scientific">Cupriavidus necator (strain ATCC 17699 / DSM 428 / KCTC 22496 / NCIMB 10442 / H16 / Stanier 337)</name>
    <name type="common">Ralstonia eutropha</name>
    <dbReference type="NCBI Taxonomy" id="381666"/>
    <lineage>
        <taxon>Bacteria</taxon>
        <taxon>Pseudomonadati</taxon>
        <taxon>Pseudomonadota</taxon>
        <taxon>Betaproteobacteria</taxon>
        <taxon>Burkholderiales</taxon>
        <taxon>Burkholderiaceae</taxon>
        <taxon>Cupriavidus</taxon>
    </lineage>
</organism>
<proteinExistence type="predicted"/>